<organism evidence="2 3">
    <name type="scientific">Lichtheimia ornata</name>
    <dbReference type="NCBI Taxonomy" id="688661"/>
    <lineage>
        <taxon>Eukaryota</taxon>
        <taxon>Fungi</taxon>
        <taxon>Fungi incertae sedis</taxon>
        <taxon>Mucoromycota</taxon>
        <taxon>Mucoromycotina</taxon>
        <taxon>Mucoromycetes</taxon>
        <taxon>Mucorales</taxon>
        <taxon>Lichtheimiaceae</taxon>
        <taxon>Lichtheimia</taxon>
    </lineage>
</organism>
<sequence length="539" mass="62790">MTIPHEIVNCIFSYLSFEERIRLTSVCRQWQHLLLDSPEMWNSISHEQMISIAETLTPYRRYIRPSYVRSLTLLKPWVEPDEDDDEDFIREIKNASLEEDVMFLEHCTHIQQIYIDSSYWSRSWMSKLYTMAHASLVNLTIQCSDHDIASGVLHLGSILKQFPLLEHLSLTCPILFQHLQQPRIALWDTNYEGTHDRLVDLHIDLYGNKNNWYLPLEHAVMHFPQLRRLSIHPRDYDEPSRIIQALMEYCIYIDTISVFVESAEDPLHYDVSRHPSIIKSPYQQHHHHRHQDLRHLFLQDTAAHHRIVSPIIYKHNSTLETLALRTSHTSIHSLLNSVSDITMPHLRIVRLLNQQRSYEQPISYLDDIIDNVVLYTFFARHPDLERVAVLDNPCFTGDVLRALYHHHLCSLELQRCDITRKALSQFFSTCGPRSSLSKLVLIDIPGVTDEVLDLVKQLPILRHVTLLKNKISFSAVVSFLEDGYGASNANKGKRYDFLGLECTKSLGDETASTSIYTTEDILAMLDMAATIWHFQYQEQ</sequence>
<evidence type="ECO:0000313" key="3">
    <source>
        <dbReference type="Proteomes" id="UP001234581"/>
    </source>
</evidence>
<dbReference type="SUPFAM" id="SSF81383">
    <property type="entry name" value="F-box domain"/>
    <property type="match status" value="1"/>
</dbReference>
<feature type="domain" description="F-box" evidence="1">
    <location>
        <begin position="1"/>
        <end position="44"/>
    </location>
</feature>
<dbReference type="SMART" id="SM00256">
    <property type="entry name" value="FBOX"/>
    <property type="match status" value="1"/>
</dbReference>
<evidence type="ECO:0000313" key="2">
    <source>
        <dbReference type="EMBL" id="KAJ8663245.1"/>
    </source>
</evidence>
<evidence type="ECO:0000259" key="1">
    <source>
        <dbReference type="PROSITE" id="PS50181"/>
    </source>
</evidence>
<dbReference type="InterPro" id="IPR001810">
    <property type="entry name" value="F-box_dom"/>
</dbReference>
<gene>
    <name evidence="2" type="ORF">O0I10_001422</name>
</gene>
<dbReference type="Gene3D" id="3.80.10.10">
    <property type="entry name" value="Ribonuclease Inhibitor"/>
    <property type="match status" value="1"/>
</dbReference>
<comment type="caution">
    <text evidence="2">The sequence shown here is derived from an EMBL/GenBank/DDBJ whole genome shotgun (WGS) entry which is preliminary data.</text>
</comment>
<keyword evidence="3" id="KW-1185">Reference proteome</keyword>
<dbReference type="AlphaFoldDB" id="A0AAD7Y3S8"/>
<dbReference type="Proteomes" id="UP001234581">
    <property type="component" value="Unassembled WGS sequence"/>
</dbReference>
<dbReference type="InterPro" id="IPR036047">
    <property type="entry name" value="F-box-like_dom_sf"/>
</dbReference>
<dbReference type="EMBL" id="JARTCD010000003">
    <property type="protein sequence ID" value="KAJ8663245.1"/>
    <property type="molecule type" value="Genomic_DNA"/>
</dbReference>
<dbReference type="SUPFAM" id="SSF52047">
    <property type="entry name" value="RNI-like"/>
    <property type="match status" value="1"/>
</dbReference>
<dbReference type="InterPro" id="IPR032675">
    <property type="entry name" value="LRR_dom_sf"/>
</dbReference>
<dbReference type="Gene3D" id="1.20.1280.50">
    <property type="match status" value="1"/>
</dbReference>
<proteinExistence type="predicted"/>
<dbReference type="GeneID" id="83208840"/>
<dbReference type="PROSITE" id="PS50181">
    <property type="entry name" value="FBOX"/>
    <property type="match status" value="1"/>
</dbReference>
<name>A0AAD7Y3S8_9FUNG</name>
<protein>
    <recommendedName>
        <fullName evidence="1">F-box domain-containing protein</fullName>
    </recommendedName>
</protein>
<dbReference type="RefSeq" id="XP_058348157.1">
    <property type="nucleotide sequence ID" value="XM_058481519.1"/>
</dbReference>
<accession>A0AAD7Y3S8</accession>
<reference evidence="2 3" key="1">
    <citation type="submission" date="2023-03" db="EMBL/GenBank/DDBJ databases">
        <title>Genome sequence of Lichtheimia ornata CBS 291.66.</title>
        <authorList>
            <person name="Mohabir J.T."/>
            <person name="Shea T.P."/>
            <person name="Kurbessoian T."/>
            <person name="Berby B."/>
            <person name="Fontaine J."/>
            <person name="Livny J."/>
            <person name="Gnirke A."/>
            <person name="Stajich J.E."/>
            <person name="Cuomo C.A."/>
        </authorList>
    </citation>
    <scope>NUCLEOTIDE SEQUENCE [LARGE SCALE GENOMIC DNA]</scope>
    <source>
        <strain evidence="2">CBS 291.66</strain>
    </source>
</reference>
<dbReference type="Pfam" id="PF12937">
    <property type="entry name" value="F-box-like"/>
    <property type="match status" value="1"/>
</dbReference>